<proteinExistence type="predicted"/>
<sequence length="401" mass="46355">MSGRISLIFIVLLILFFVVPNIFNTREKAAFSNEERLEKAKEYYDINQLEDSITLVISDYYDRGSLTSFFLGEHYREIWHTKFNLPVVDVDTMNGGLQFKKIGGGQQTISADVISKSGLVYTFRSVDKDQSKALPSILQYSLARPLFRDQAAALNPFGAIITASLEKTASILHTTPVMYFIPYNSSWNQEFLLNMAGRVVIMEEEPGNEWVNSKNFNNAIKIIDTEELMPEWQSKKIIIDSRNYLKCRLFDMLINDWDRHEGQWDWAIYEENDKMVAKPIATDRDMAFYQFNDGLLNKFTLNINNKFQSYTSEYEDISGLIRNSKELDLKLLSTLSKADFVEKAKELQSTFTEESIHEAFSKYPPSIYKLYGKSHEKIFKQRLSKLDEAATEFYNLLNANG</sequence>
<accession>A0A937FB46</accession>
<keyword evidence="2" id="KW-1185">Reference proteome</keyword>
<protein>
    <submittedName>
        <fullName evidence="1">Uncharacterized protein</fullName>
    </submittedName>
</protein>
<dbReference type="Proteomes" id="UP000659388">
    <property type="component" value="Unassembled WGS sequence"/>
</dbReference>
<evidence type="ECO:0000313" key="1">
    <source>
        <dbReference type="EMBL" id="MBL3657589.1"/>
    </source>
</evidence>
<name>A0A937FB46_9BACT</name>
<gene>
    <name evidence="1" type="ORF">JL102_15680</name>
</gene>
<comment type="caution">
    <text evidence="1">The sequence shown here is derived from an EMBL/GenBank/DDBJ whole genome shotgun (WGS) entry which is preliminary data.</text>
</comment>
<dbReference type="EMBL" id="JAESIY010000008">
    <property type="protein sequence ID" value="MBL3657589.1"/>
    <property type="molecule type" value="Genomic_DNA"/>
</dbReference>
<evidence type="ECO:0000313" key="2">
    <source>
        <dbReference type="Proteomes" id="UP000659388"/>
    </source>
</evidence>
<dbReference type="AlphaFoldDB" id="A0A937FB46"/>
<reference evidence="1" key="1">
    <citation type="submission" date="2021-01" db="EMBL/GenBank/DDBJ databases">
        <title>Fulvivirga kasyanovii gen. nov., sp nov., a novel member of the phylum Bacteroidetes isolated from seawater in a mussel farm.</title>
        <authorList>
            <person name="Zhao L.-H."/>
            <person name="Wang Z.-J."/>
        </authorList>
    </citation>
    <scope>NUCLEOTIDE SEQUENCE</scope>
    <source>
        <strain evidence="1">2943</strain>
    </source>
</reference>
<organism evidence="1 2">
    <name type="scientific">Fulvivirga sediminis</name>
    <dbReference type="NCBI Taxonomy" id="2803949"/>
    <lineage>
        <taxon>Bacteria</taxon>
        <taxon>Pseudomonadati</taxon>
        <taxon>Bacteroidota</taxon>
        <taxon>Cytophagia</taxon>
        <taxon>Cytophagales</taxon>
        <taxon>Fulvivirgaceae</taxon>
        <taxon>Fulvivirga</taxon>
    </lineage>
</organism>
<dbReference type="RefSeq" id="WP_202245372.1">
    <property type="nucleotide sequence ID" value="NZ_JAESIY010000008.1"/>
</dbReference>